<accession>A0ABN8HUI9</accession>
<dbReference type="Proteomes" id="UP000837857">
    <property type="component" value="Chromosome 11"/>
</dbReference>
<feature type="non-terminal residue" evidence="1">
    <location>
        <position position="76"/>
    </location>
</feature>
<proteinExistence type="predicted"/>
<evidence type="ECO:0000313" key="1">
    <source>
        <dbReference type="EMBL" id="CAH2039944.1"/>
    </source>
</evidence>
<dbReference type="EMBL" id="OW152823">
    <property type="protein sequence ID" value="CAH2039944.1"/>
    <property type="molecule type" value="Genomic_DNA"/>
</dbReference>
<sequence>MKSTRGTCKVKWNGIPQAEKSALHAPRIGAGRGVVADDTAAGRWGRGKNVSTRRRLWSTHAMRIPRLGGEMARFRC</sequence>
<keyword evidence="2" id="KW-1185">Reference proteome</keyword>
<reference evidence="1" key="1">
    <citation type="submission" date="2022-03" db="EMBL/GenBank/DDBJ databases">
        <authorList>
            <person name="Martin H S."/>
        </authorList>
    </citation>
    <scope>NUCLEOTIDE SEQUENCE</scope>
</reference>
<organism evidence="1 2">
    <name type="scientific">Iphiclides podalirius</name>
    <name type="common">scarce swallowtail</name>
    <dbReference type="NCBI Taxonomy" id="110791"/>
    <lineage>
        <taxon>Eukaryota</taxon>
        <taxon>Metazoa</taxon>
        <taxon>Ecdysozoa</taxon>
        <taxon>Arthropoda</taxon>
        <taxon>Hexapoda</taxon>
        <taxon>Insecta</taxon>
        <taxon>Pterygota</taxon>
        <taxon>Neoptera</taxon>
        <taxon>Endopterygota</taxon>
        <taxon>Lepidoptera</taxon>
        <taxon>Glossata</taxon>
        <taxon>Ditrysia</taxon>
        <taxon>Papilionoidea</taxon>
        <taxon>Papilionidae</taxon>
        <taxon>Papilioninae</taxon>
        <taxon>Iphiclides</taxon>
    </lineage>
</organism>
<evidence type="ECO:0000313" key="2">
    <source>
        <dbReference type="Proteomes" id="UP000837857"/>
    </source>
</evidence>
<name>A0ABN8HUI9_9NEOP</name>
<protein>
    <submittedName>
        <fullName evidence="1">Uncharacterized protein</fullName>
    </submittedName>
</protein>
<gene>
    <name evidence="1" type="ORF">IPOD504_LOCUS2135</name>
</gene>